<reference evidence="1" key="1">
    <citation type="submission" date="2021-02" db="EMBL/GenBank/DDBJ databases">
        <authorList>
            <person name="Bekaert M."/>
        </authorList>
    </citation>
    <scope>NUCLEOTIDE SEQUENCE</scope>
    <source>
        <strain evidence="1">IoA-00</strain>
    </source>
</reference>
<gene>
    <name evidence="1" type="ORF">LSAA_2247</name>
</gene>
<keyword evidence="2" id="KW-1185">Reference proteome</keyword>
<proteinExistence type="predicted"/>
<name>A0A7R8CK84_LEPSM</name>
<sequence length="203" mass="23091">MRVSTFQHSRGKESCWRFVVEDVLDINLNLSSHKLHSSSILGTAMQVLGLHCRPIAQFFDASMALGSSLYTSTPDSIVDSGELIIDKDLTIIDSFFAELCDLCVELELMEGVEELEGKKKPEVAAIDWEYLIAYKEEHWQNKKEQTRVFPVNTPQNLIHRCHEVGLIKTYQHEGSFLKKVSGQSREVEAQSSFAMNCRRRAIL</sequence>
<dbReference type="EMBL" id="HG994589">
    <property type="protein sequence ID" value="CAF2799781.1"/>
    <property type="molecule type" value="Genomic_DNA"/>
</dbReference>
<evidence type="ECO:0000313" key="2">
    <source>
        <dbReference type="Proteomes" id="UP000675881"/>
    </source>
</evidence>
<organism evidence="1 2">
    <name type="scientific">Lepeophtheirus salmonis</name>
    <name type="common">Salmon louse</name>
    <name type="synonym">Caligus salmonis</name>
    <dbReference type="NCBI Taxonomy" id="72036"/>
    <lineage>
        <taxon>Eukaryota</taxon>
        <taxon>Metazoa</taxon>
        <taxon>Ecdysozoa</taxon>
        <taxon>Arthropoda</taxon>
        <taxon>Crustacea</taxon>
        <taxon>Multicrustacea</taxon>
        <taxon>Hexanauplia</taxon>
        <taxon>Copepoda</taxon>
        <taxon>Siphonostomatoida</taxon>
        <taxon>Caligidae</taxon>
        <taxon>Lepeophtheirus</taxon>
    </lineage>
</organism>
<evidence type="ECO:0000313" key="1">
    <source>
        <dbReference type="EMBL" id="CAF2799781.1"/>
    </source>
</evidence>
<dbReference type="Proteomes" id="UP000675881">
    <property type="component" value="Chromosome 10"/>
</dbReference>
<protein>
    <submittedName>
        <fullName evidence="1">(salmon louse) hypothetical protein</fullName>
    </submittedName>
</protein>
<dbReference type="AlphaFoldDB" id="A0A7R8CK84"/>
<accession>A0A7R8CK84</accession>